<dbReference type="RefSeq" id="WP_044906740.1">
    <property type="nucleotide sequence ID" value="NZ_JQIF01000078.1"/>
</dbReference>
<comment type="caution">
    <text evidence="1">The sequence shown here is derived from an EMBL/GenBank/DDBJ whole genome shotgun (WGS) entry which is preliminary data.</text>
</comment>
<evidence type="ECO:0000313" key="1">
    <source>
        <dbReference type="EMBL" id="KGJ52232.1"/>
    </source>
</evidence>
<name>A0A099I4Q0_CLOIN</name>
<evidence type="ECO:0008006" key="3">
    <source>
        <dbReference type="Google" id="ProtNLM"/>
    </source>
</evidence>
<dbReference type="PROSITE" id="PS51257">
    <property type="entry name" value="PROKAR_LIPOPROTEIN"/>
    <property type="match status" value="1"/>
</dbReference>
<accession>A0A099I4Q0</accession>
<dbReference type="Proteomes" id="UP000030008">
    <property type="component" value="Unassembled WGS sequence"/>
</dbReference>
<gene>
    <name evidence="1" type="ORF">CIAN88_16430</name>
</gene>
<evidence type="ECO:0000313" key="2">
    <source>
        <dbReference type="Proteomes" id="UP000030008"/>
    </source>
</evidence>
<protein>
    <recommendedName>
        <fullName evidence="3">Lipoprotein</fullName>
    </recommendedName>
</protein>
<dbReference type="EMBL" id="JQIF01000078">
    <property type="protein sequence ID" value="KGJ52232.1"/>
    <property type="molecule type" value="Genomic_DNA"/>
</dbReference>
<reference evidence="1 2" key="1">
    <citation type="submission" date="2014-08" db="EMBL/GenBank/DDBJ databases">
        <title>Clostridium innocuum, an unnegligible vancomycin-resistant pathogen causing extra-intestinal infections.</title>
        <authorList>
            <person name="Feng Y."/>
            <person name="Chiu C.-H."/>
        </authorList>
    </citation>
    <scope>NUCLEOTIDE SEQUENCE [LARGE SCALE GENOMIC DNA]</scope>
    <source>
        <strain evidence="1 2">AN88</strain>
    </source>
</reference>
<organism evidence="1 2">
    <name type="scientific">Clostridium innocuum</name>
    <dbReference type="NCBI Taxonomy" id="1522"/>
    <lineage>
        <taxon>Bacteria</taxon>
        <taxon>Bacillati</taxon>
        <taxon>Bacillota</taxon>
        <taxon>Clostridia</taxon>
        <taxon>Eubacteriales</taxon>
        <taxon>Clostridiaceae</taxon>
        <taxon>Clostridium</taxon>
    </lineage>
</organism>
<dbReference type="AlphaFoldDB" id="A0A099I4Q0"/>
<proteinExistence type="predicted"/>
<sequence>MKIRNYGLVLLACGMLFAGGCSKEEAKKKAEDMKLEDLTIVLHDENITIYQPLGDLLDTWELDQAPEHIEALGHDMVFLTYKDNDRESMILRVFNPKDEEISVNDALIQRVVFSDRNTENVKEYKLPHNFKIGSTTEQDVIKALGTPYEYRISNDDSNMDYVTGTSYETSELAEFSFEKGKLSKVALSGSEKRKEKKENISFDTAKAVGYSVYDIPFAKGSAADEFAKGSIQFDGVSINKTTPAKALIEKGWKSKYLDEYNKKETTISAEKSDMRIDLRVDGTISSTDQLTEKHVIQEIFAADESLEALTFASGVNGTSTLQDVYQVLGKPMSVQYSKNSVRVRYRTESNTAVSMSFKTSGAMEYCSVKFDSEWE</sequence>